<dbReference type="RefSeq" id="XP_033427584.1">
    <property type="nucleotide sequence ID" value="XM_033568778.1"/>
</dbReference>
<accession>A0A5M9MTK9</accession>
<keyword evidence="1" id="KW-0472">Membrane</keyword>
<dbReference type="AlphaFoldDB" id="A0A5M9MTK9"/>
<keyword evidence="1" id="KW-0812">Transmembrane</keyword>
<proteinExistence type="predicted"/>
<organism evidence="2 3">
    <name type="scientific">Aspergillus tanneri</name>
    <dbReference type="NCBI Taxonomy" id="1220188"/>
    <lineage>
        <taxon>Eukaryota</taxon>
        <taxon>Fungi</taxon>
        <taxon>Dikarya</taxon>
        <taxon>Ascomycota</taxon>
        <taxon>Pezizomycotina</taxon>
        <taxon>Eurotiomycetes</taxon>
        <taxon>Eurotiomycetidae</taxon>
        <taxon>Eurotiales</taxon>
        <taxon>Aspergillaceae</taxon>
        <taxon>Aspergillus</taxon>
        <taxon>Aspergillus subgen. Circumdati</taxon>
    </lineage>
</organism>
<sequence>MNDADHLPKNIPPYTPMSSLGHELGILFGFLAACFVVIAVYIVLWREGKTVIERREEQRERLRKEQLTAKGIHHGRGGVHEKMMDRDRIAPFERVELPGGQYPHSSGDVGIGVGGSSRANVTMRNLERRLEREMEMEILGVGSR</sequence>
<evidence type="ECO:0000313" key="3">
    <source>
        <dbReference type="Proteomes" id="UP000324241"/>
    </source>
</evidence>
<gene>
    <name evidence="2" type="ORF">ATNIH1004_004106</name>
</gene>
<evidence type="ECO:0000256" key="1">
    <source>
        <dbReference type="SAM" id="Phobius"/>
    </source>
</evidence>
<dbReference type="Proteomes" id="UP000324241">
    <property type="component" value="Unassembled WGS sequence"/>
</dbReference>
<name>A0A5M9MTK9_9EURO</name>
<dbReference type="OrthoDB" id="3436553at2759"/>
<comment type="caution">
    <text evidence="2">The sequence shown here is derived from an EMBL/GenBank/DDBJ whole genome shotgun (WGS) entry which is preliminary data.</text>
</comment>
<evidence type="ECO:0000313" key="2">
    <source>
        <dbReference type="EMBL" id="KAA8648223.1"/>
    </source>
</evidence>
<reference evidence="2 3" key="1">
    <citation type="submission" date="2019-08" db="EMBL/GenBank/DDBJ databases">
        <title>The genome sequence of a newly discovered highly antifungal drug resistant Aspergillus species, Aspergillus tanneri NIH 1004.</title>
        <authorList>
            <person name="Mounaud S."/>
            <person name="Singh I."/>
            <person name="Joardar V."/>
            <person name="Pakala S."/>
            <person name="Pakala S."/>
            <person name="Venepally P."/>
            <person name="Chung J.K."/>
            <person name="Losada L."/>
            <person name="Nierman W.C."/>
        </authorList>
    </citation>
    <scope>NUCLEOTIDE SEQUENCE [LARGE SCALE GENOMIC DNA]</scope>
    <source>
        <strain evidence="2 3">NIH1004</strain>
    </source>
</reference>
<dbReference type="GeneID" id="54326808"/>
<protein>
    <submittedName>
        <fullName evidence="2">Uncharacterized protein</fullName>
    </submittedName>
</protein>
<dbReference type="EMBL" id="QUQM01000003">
    <property type="protein sequence ID" value="KAA8648223.1"/>
    <property type="molecule type" value="Genomic_DNA"/>
</dbReference>
<keyword evidence="1" id="KW-1133">Transmembrane helix</keyword>
<feature type="transmembrane region" description="Helical" evidence="1">
    <location>
        <begin position="24"/>
        <end position="45"/>
    </location>
</feature>